<feature type="compositionally biased region" description="Basic and acidic residues" evidence="1">
    <location>
        <begin position="41"/>
        <end position="52"/>
    </location>
</feature>
<evidence type="ECO:0000256" key="1">
    <source>
        <dbReference type="SAM" id="MobiDB-lite"/>
    </source>
</evidence>
<dbReference type="PANTHER" id="PTHR14015:SF2">
    <property type="entry name" value="OPIOID GROWTH FACTOR RECEPTOR (OGFR) CONSERVED DOMAIN-CONTAINING PROTEIN"/>
    <property type="match status" value="1"/>
</dbReference>
<gene>
    <name evidence="2" type="ORF">NESM_000182700</name>
</gene>
<dbReference type="InterPro" id="IPR039574">
    <property type="entry name" value="OGFr"/>
</dbReference>
<dbReference type="Proteomes" id="UP001430356">
    <property type="component" value="Unassembled WGS sequence"/>
</dbReference>
<evidence type="ECO:0000313" key="2">
    <source>
        <dbReference type="EMBL" id="KAK7201211.1"/>
    </source>
</evidence>
<reference evidence="2 3" key="1">
    <citation type="journal article" date="2021" name="MBio">
        <title>A New Model Trypanosomatid, Novymonas esmeraldas: Genomic Perception of Its 'Candidatus Pandoraea novymonadis' Endosymbiont.</title>
        <authorList>
            <person name="Zakharova A."/>
            <person name="Saura A."/>
            <person name="Butenko A."/>
            <person name="Podesvova L."/>
            <person name="Warmusova S."/>
            <person name="Kostygov A.Y."/>
            <person name="Nenarokova A."/>
            <person name="Lukes J."/>
            <person name="Opperdoes F.R."/>
            <person name="Yurchenko V."/>
        </authorList>
    </citation>
    <scope>NUCLEOTIDE SEQUENCE [LARGE SCALE GENOMIC DNA]</scope>
    <source>
        <strain evidence="2 3">E262AT.01</strain>
    </source>
</reference>
<protein>
    <recommendedName>
        <fullName evidence="4">Opioid growth factor receptor (OGFr) conserved domain-containing protein</fullName>
    </recommendedName>
</protein>
<organism evidence="2 3">
    <name type="scientific">Novymonas esmeraldas</name>
    <dbReference type="NCBI Taxonomy" id="1808958"/>
    <lineage>
        <taxon>Eukaryota</taxon>
        <taxon>Discoba</taxon>
        <taxon>Euglenozoa</taxon>
        <taxon>Kinetoplastea</taxon>
        <taxon>Metakinetoplastina</taxon>
        <taxon>Trypanosomatida</taxon>
        <taxon>Trypanosomatidae</taxon>
        <taxon>Novymonas</taxon>
    </lineage>
</organism>
<dbReference type="PANTHER" id="PTHR14015">
    <property type="entry name" value="OPIOID GROWTH FACTOR RECEPTOR OGFR ZETA-TYPE OPIOID RECEPTOR"/>
    <property type="match status" value="1"/>
</dbReference>
<comment type="caution">
    <text evidence="2">The sequence shown here is derived from an EMBL/GenBank/DDBJ whole genome shotgun (WGS) entry which is preliminary data.</text>
</comment>
<feature type="region of interest" description="Disordered" evidence="1">
    <location>
        <begin position="1"/>
        <end position="54"/>
    </location>
</feature>
<dbReference type="EMBL" id="JAECZO010000012">
    <property type="protein sequence ID" value="KAK7201211.1"/>
    <property type="molecule type" value="Genomic_DNA"/>
</dbReference>
<name>A0AAW0F5W6_9TRYP</name>
<sequence>MTEAAARQGYDPPPPQQQRQQRQRQSSPPTRSTAAAAVAEKVGEENDGEDGHPRRRQINLATLHPSVRFYRGLWGLTQLDDSVFGDEDSSTPHRGRPLSVVGLHQLLLPPAPVNGLGEVADESYAVQLAAPDGLEYLRRRWHVLLPLLFPRQLHDASGEVGAAGQDSPSDDRGNSGCEATSECCDTTSPEVAWSTAQLCEELRRRSLSAEDLATVREPGMMDRVYYSYVVLLRFFGWRVHDEERGLVDRHRGWQARYASLDLHRGAPTAPAATAHDEDERDDIVCGDGGASVMHAAHDAPPTYATFDFYASGLPRVLGCLLDIGFLRLAVRLVEFLLEEMSAGRLVPLQSLVEATLLPMIVDHPHVEASHKTRLQRRLYRLTHSDSD</sequence>
<evidence type="ECO:0000313" key="3">
    <source>
        <dbReference type="Proteomes" id="UP001430356"/>
    </source>
</evidence>
<proteinExistence type="predicted"/>
<dbReference type="GO" id="GO:0140625">
    <property type="term" value="F:opioid growth factor receptor activity"/>
    <property type="evidence" value="ECO:0007669"/>
    <property type="project" value="InterPro"/>
</dbReference>
<keyword evidence="3" id="KW-1185">Reference proteome</keyword>
<accession>A0AAW0F5W6</accession>
<evidence type="ECO:0008006" key="4">
    <source>
        <dbReference type="Google" id="ProtNLM"/>
    </source>
</evidence>
<dbReference type="AlphaFoldDB" id="A0AAW0F5W6"/>
<feature type="region of interest" description="Disordered" evidence="1">
    <location>
        <begin position="159"/>
        <end position="181"/>
    </location>
</feature>
<feature type="compositionally biased region" description="Low complexity" evidence="1">
    <location>
        <begin position="17"/>
        <end position="39"/>
    </location>
</feature>